<organism evidence="5 6">
    <name type="scientific">Candidatus Sulfuritelmatomonas gaucii</name>
    <dbReference type="NCBI Taxonomy" id="2043161"/>
    <lineage>
        <taxon>Bacteria</taxon>
        <taxon>Pseudomonadati</taxon>
        <taxon>Acidobacteriota</taxon>
        <taxon>Terriglobia</taxon>
        <taxon>Terriglobales</taxon>
        <taxon>Acidobacteriaceae</taxon>
        <taxon>Candidatus Sulfuritelmatomonas</taxon>
    </lineage>
</organism>
<protein>
    <submittedName>
        <fullName evidence="5">Efflux transporter, RND family, MFP subunit</fullName>
    </submittedName>
</protein>
<dbReference type="Proteomes" id="UP000239735">
    <property type="component" value="Unassembled WGS sequence"/>
</dbReference>
<dbReference type="InterPro" id="IPR058647">
    <property type="entry name" value="BSH_CzcB-like"/>
</dbReference>
<dbReference type="SUPFAM" id="SSF111369">
    <property type="entry name" value="HlyD-like secretion proteins"/>
    <property type="match status" value="1"/>
</dbReference>
<evidence type="ECO:0000259" key="4">
    <source>
        <dbReference type="Pfam" id="PF25973"/>
    </source>
</evidence>
<reference evidence="6" key="1">
    <citation type="submission" date="2018-02" db="EMBL/GenBank/DDBJ databases">
        <authorList>
            <person name="Hausmann B."/>
        </authorList>
    </citation>
    <scope>NUCLEOTIDE SEQUENCE [LARGE SCALE GENOMIC DNA]</scope>
    <source>
        <strain evidence="6">Peat soil MAG SbA5</strain>
    </source>
</reference>
<dbReference type="GO" id="GO:0022857">
    <property type="term" value="F:transmembrane transporter activity"/>
    <property type="evidence" value="ECO:0007669"/>
    <property type="project" value="InterPro"/>
</dbReference>
<dbReference type="GO" id="GO:0015679">
    <property type="term" value="P:plasma membrane copper ion transport"/>
    <property type="evidence" value="ECO:0007669"/>
    <property type="project" value="TreeGrafter"/>
</dbReference>
<gene>
    <name evidence="5" type="ORF">SBA5_870003</name>
</gene>
<dbReference type="Gene3D" id="2.40.30.170">
    <property type="match status" value="1"/>
</dbReference>
<feature type="domain" description="CzcB-like barrel-sandwich hybrid" evidence="4">
    <location>
        <begin position="83"/>
        <end position="217"/>
    </location>
</feature>
<dbReference type="GO" id="GO:0016020">
    <property type="term" value="C:membrane"/>
    <property type="evidence" value="ECO:0007669"/>
    <property type="project" value="InterPro"/>
</dbReference>
<dbReference type="AlphaFoldDB" id="A0A2N9M705"/>
<dbReference type="EMBL" id="OKRB01000149">
    <property type="protein sequence ID" value="SPE31273.1"/>
    <property type="molecule type" value="Genomic_DNA"/>
</dbReference>
<dbReference type="Pfam" id="PF25954">
    <property type="entry name" value="Beta-barrel_RND_2"/>
    <property type="match status" value="1"/>
</dbReference>
<dbReference type="FunFam" id="2.40.30.170:FF:000010">
    <property type="entry name" value="Efflux RND transporter periplasmic adaptor subunit"/>
    <property type="match status" value="1"/>
</dbReference>
<dbReference type="GO" id="GO:0030313">
    <property type="term" value="C:cell envelope"/>
    <property type="evidence" value="ECO:0007669"/>
    <property type="project" value="TreeGrafter"/>
</dbReference>
<dbReference type="PANTHER" id="PTHR30097:SF4">
    <property type="entry name" value="SLR6042 PROTEIN"/>
    <property type="match status" value="1"/>
</dbReference>
<dbReference type="InterPro" id="IPR058792">
    <property type="entry name" value="Beta-barrel_RND_2"/>
</dbReference>
<feature type="domain" description="CusB-like beta-barrel" evidence="3">
    <location>
        <begin position="230"/>
        <end position="304"/>
    </location>
</feature>
<evidence type="ECO:0000313" key="6">
    <source>
        <dbReference type="Proteomes" id="UP000239735"/>
    </source>
</evidence>
<dbReference type="OrthoDB" id="9806939at2"/>
<dbReference type="Gene3D" id="1.10.287.470">
    <property type="entry name" value="Helix hairpin bin"/>
    <property type="match status" value="1"/>
</dbReference>
<comment type="similarity">
    <text evidence="1">Belongs to the membrane fusion protein (MFP) (TC 8.A.1) family.</text>
</comment>
<dbReference type="Pfam" id="PF25973">
    <property type="entry name" value="BSH_CzcB"/>
    <property type="match status" value="1"/>
</dbReference>
<dbReference type="GO" id="GO:0060003">
    <property type="term" value="P:copper ion export"/>
    <property type="evidence" value="ECO:0007669"/>
    <property type="project" value="TreeGrafter"/>
</dbReference>
<dbReference type="PANTHER" id="PTHR30097">
    <property type="entry name" value="CATION EFFLUX SYSTEM PROTEIN CUSB"/>
    <property type="match status" value="1"/>
</dbReference>
<keyword evidence="2" id="KW-0813">Transport</keyword>
<dbReference type="InterPro" id="IPR006143">
    <property type="entry name" value="RND_pump_MFP"/>
</dbReference>
<dbReference type="InterPro" id="IPR051909">
    <property type="entry name" value="MFP_Cation_Efflux"/>
</dbReference>
<dbReference type="NCBIfam" id="TIGR01730">
    <property type="entry name" value="RND_mfp"/>
    <property type="match status" value="1"/>
</dbReference>
<evidence type="ECO:0000313" key="5">
    <source>
        <dbReference type="EMBL" id="SPE31273.1"/>
    </source>
</evidence>
<evidence type="ECO:0000256" key="2">
    <source>
        <dbReference type="ARBA" id="ARBA00022448"/>
    </source>
</evidence>
<evidence type="ECO:0000259" key="3">
    <source>
        <dbReference type="Pfam" id="PF25954"/>
    </source>
</evidence>
<dbReference type="Gene3D" id="2.40.420.20">
    <property type="match status" value="1"/>
</dbReference>
<sequence length="378" mass="40890">MRSTIAFLLLGTASLLILEGCGKVQANPADEAPPAAKIVPFADASLFSVEHPEQFPLAAATQHPTTSELVVTGTVTPDVSRNVPVVSLASGRVNAIHARLGDTVQKGQLLMTVRSDDVSGGYSNYRMAVADEVLARTQYERAKDLYEHGAIALNDLQVAQDTEDKAKIAVETNAEHLRLLGNDPDKPAGMVDVFAPTSGVLTDQQVTAGSLVQAYNTPYPFTISDLSSTWVVCDVYENDLANVRLGDTAEIRLNAYPERMFKGRVSNIGSVLDPNIRTAKVRMEVQNPGIMRLGMFVKATFHGQTREMHTIVPASAVLHMHDRDFVFVPAPDKKFRRLEVVGGDLLSDNVNLQEIKSGIGPGQQVVTNALVLDHVLGQ</sequence>
<name>A0A2N9M705_9BACT</name>
<proteinExistence type="inferred from homology"/>
<evidence type="ECO:0000256" key="1">
    <source>
        <dbReference type="ARBA" id="ARBA00009477"/>
    </source>
</evidence>
<accession>A0A2N9M705</accession>
<dbReference type="Gene3D" id="2.40.50.100">
    <property type="match status" value="1"/>
</dbReference>